<evidence type="ECO:0000259" key="7">
    <source>
        <dbReference type="Pfam" id="PF00107"/>
    </source>
</evidence>
<dbReference type="InterPro" id="IPR013154">
    <property type="entry name" value="ADH-like_N"/>
</dbReference>
<evidence type="ECO:0000259" key="8">
    <source>
        <dbReference type="Pfam" id="PF08240"/>
    </source>
</evidence>
<dbReference type="EMBL" id="CAKKTJ010000336">
    <property type="protein sequence ID" value="CAH0482807.1"/>
    <property type="molecule type" value="Genomic_DNA"/>
</dbReference>
<sequence length="755" mass="82745">MASALDSSSNSSSNSASRCSFSSESVDSSISSPSSLCIGIEKKRKQQHGTGTKSLDTAALTRTKTWKRRSILNDETENNRKKMDEDIAWDVRTPNKQMSIANLISSPPTPTTSDDSFWTTTSATLTDVTIKHEKLEMDIEMMELHRPISVPVVSSSNIPAAFLATQAFASPRDFFVAPAAVATNSSGKMESGTGTTLTTSEKAHVICTLCQVTMGNRVYSLKRHLFRHHSQVFRVDSPVRSTKKTESPLLRTNQVQTSEIVSWKTNTNDQLEIQLKDTFGTASGTTKRCKMADTMDQNSTPVQKYNDAFVGWLRSDVIPMQALQSQLFREFLALVNPTFIMPQVIIQPQQLHRLNMLESNHEKSDDAPPCRSVDLNACGLGTTEPRFMKGLCLQGSGLHVAPKLITDLVVPTPAPDEALIEVLRAGICGTDLQMINSYKPGFKGALGHEFVGIVRKLGAQYTTDDHTQRMWIGKRVVGEINISCNSSKCVTCARCSLKSNQNGDTLTRDEIMRRNHCPNRSCLGIVRKDGAFAQFITLPLANLYEVPDSVVDSHAVFAEPLAAACRILEQQVIQSSDHVVVLGDGKLGLMVAEVLYATGAAKSIILVGKHSDKLALAKHFVSNVYTLNSGDDAEMTKLAARIAHDTECFDVCIECTGTPGGIALALKLVRERGTVVMKSTCSSKRSSVDVRAVHSKQLRLVGSRCGPIPWALRLLRDRKIDVQKYIHGVYPLERAEAALAHAAQRGTLKIQLVMR</sequence>
<dbReference type="InterPro" id="IPR011032">
    <property type="entry name" value="GroES-like_sf"/>
</dbReference>
<comment type="caution">
    <text evidence="9">The sequence shown here is derived from an EMBL/GenBank/DDBJ whole genome shotgun (WGS) entry which is preliminary data.</text>
</comment>
<dbReference type="Gene3D" id="3.90.180.10">
    <property type="entry name" value="Medium-chain alcohol dehydrogenases, catalytic domain"/>
    <property type="match status" value="1"/>
</dbReference>
<dbReference type="PANTHER" id="PTHR43350">
    <property type="entry name" value="NAD-DEPENDENT ALCOHOL DEHYDROGENASE"/>
    <property type="match status" value="1"/>
</dbReference>
<dbReference type="GO" id="GO:0016491">
    <property type="term" value="F:oxidoreductase activity"/>
    <property type="evidence" value="ECO:0007669"/>
    <property type="project" value="UniProtKB-KW"/>
</dbReference>
<gene>
    <name evidence="9" type="ORF">PBS003_LOCUS9385</name>
</gene>
<dbReference type="CDD" id="cd08242">
    <property type="entry name" value="MDR_like"/>
    <property type="match status" value="1"/>
</dbReference>
<dbReference type="Pfam" id="PF00107">
    <property type="entry name" value="ADH_zinc_N"/>
    <property type="match status" value="1"/>
</dbReference>
<dbReference type="InterPro" id="IPR013149">
    <property type="entry name" value="ADH-like_C"/>
</dbReference>
<dbReference type="Proteomes" id="UP001160483">
    <property type="component" value="Unassembled WGS sequence"/>
</dbReference>
<evidence type="ECO:0000256" key="1">
    <source>
        <dbReference type="ARBA" id="ARBA00001947"/>
    </source>
</evidence>
<accession>A0AAU9LIZ1</accession>
<protein>
    <recommendedName>
        <fullName evidence="11">Alcohol dehydrogenase N-terminal domain-containing protein</fullName>
    </recommendedName>
</protein>
<keyword evidence="4" id="KW-0862">Zinc</keyword>
<dbReference type="Gene3D" id="3.40.50.720">
    <property type="entry name" value="NAD(P)-binding Rossmann-like Domain"/>
    <property type="match status" value="1"/>
</dbReference>
<dbReference type="SUPFAM" id="SSF50129">
    <property type="entry name" value="GroES-like"/>
    <property type="match status" value="1"/>
</dbReference>
<evidence type="ECO:0008006" key="11">
    <source>
        <dbReference type="Google" id="ProtNLM"/>
    </source>
</evidence>
<proteinExistence type="inferred from homology"/>
<dbReference type="GO" id="GO:0046872">
    <property type="term" value="F:metal ion binding"/>
    <property type="evidence" value="ECO:0007669"/>
    <property type="project" value="UniProtKB-KW"/>
</dbReference>
<evidence type="ECO:0000256" key="3">
    <source>
        <dbReference type="ARBA" id="ARBA00022723"/>
    </source>
</evidence>
<evidence type="ECO:0000313" key="9">
    <source>
        <dbReference type="EMBL" id="CAH0482807.1"/>
    </source>
</evidence>
<reference evidence="9" key="1">
    <citation type="submission" date="2021-11" db="EMBL/GenBank/DDBJ databases">
        <authorList>
            <person name="Islam A."/>
            <person name="Islam S."/>
            <person name="Flora M.S."/>
            <person name="Rahman M."/>
            <person name="Ziaur R.M."/>
            <person name="Epstein J.H."/>
            <person name="Hassan M."/>
            <person name="Klassen M."/>
            <person name="Woodard K."/>
            <person name="Webb A."/>
            <person name="Webby R.J."/>
            <person name="El Zowalaty M.E."/>
        </authorList>
    </citation>
    <scope>NUCLEOTIDE SEQUENCE</scope>
    <source>
        <strain evidence="9">Pbs3</strain>
    </source>
</reference>
<organism evidence="9 10">
    <name type="scientific">Peronospora belbahrii</name>
    <dbReference type="NCBI Taxonomy" id="622444"/>
    <lineage>
        <taxon>Eukaryota</taxon>
        <taxon>Sar</taxon>
        <taxon>Stramenopiles</taxon>
        <taxon>Oomycota</taxon>
        <taxon>Peronosporomycetes</taxon>
        <taxon>Peronosporales</taxon>
        <taxon>Peronosporaceae</taxon>
        <taxon>Peronospora</taxon>
    </lineage>
</organism>
<dbReference type="AlphaFoldDB" id="A0AAU9LIZ1"/>
<evidence type="ECO:0000256" key="6">
    <source>
        <dbReference type="SAM" id="MobiDB-lite"/>
    </source>
</evidence>
<feature type="domain" description="Alcohol dehydrogenase-like N-terminal" evidence="8">
    <location>
        <begin position="415"/>
        <end position="548"/>
    </location>
</feature>
<feature type="region of interest" description="Disordered" evidence="6">
    <location>
        <begin position="1"/>
        <end position="34"/>
    </location>
</feature>
<evidence type="ECO:0000256" key="5">
    <source>
        <dbReference type="ARBA" id="ARBA00023002"/>
    </source>
</evidence>
<dbReference type="InterPro" id="IPR036291">
    <property type="entry name" value="NAD(P)-bd_dom_sf"/>
</dbReference>
<evidence type="ECO:0000313" key="10">
    <source>
        <dbReference type="Proteomes" id="UP001160483"/>
    </source>
</evidence>
<dbReference type="SUPFAM" id="SSF51735">
    <property type="entry name" value="NAD(P)-binding Rossmann-fold domains"/>
    <property type="match status" value="1"/>
</dbReference>
<evidence type="ECO:0000256" key="4">
    <source>
        <dbReference type="ARBA" id="ARBA00022833"/>
    </source>
</evidence>
<keyword evidence="5" id="KW-0560">Oxidoreductase</keyword>
<dbReference type="Pfam" id="PF08240">
    <property type="entry name" value="ADH_N"/>
    <property type="match status" value="1"/>
</dbReference>
<comment type="similarity">
    <text evidence="2">Belongs to the zinc-containing alcohol dehydrogenase family.</text>
</comment>
<dbReference type="PANTHER" id="PTHR43350:SF2">
    <property type="entry name" value="GROES-LIKE ZINC-BINDING ALCOHOL DEHYDROGENASE FAMILY PROTEIN"/>
    <property type="match status" value="1"/>
</dbReference>
<feature type="domain" description="Alcohol dehydrogenase-like C-terminal" evidence="7">
    <location>
        <begin position="587"/>
        <end position="707"/>
    </location>
</feature>
<evidence type="ECO:0000256" key="2">
    <source>
        <dbReference type="ARBA" id="ARBA00008072"/>
    </source>
</evidence>
<name>A0AAU9LIZ1_9STRA</name>
<keyword evidence="3" id="KW-0479">Metal-binding</keyword>
<comment type="cofactor">
    <cofactor evidence="1">
        <name>Zn(2+)</name>
        <dbReference type="ChEBI" id="CHEBI:29105"/>
    </cofactor>
</comment>